<proteinExistence type="predicted"/>
<gene>
    <name evidence="1" type="ORF">BCON_0079g00250</name>
</gene>
<comment type="caution">
    <text evidence="1">The sequence shown here is derived from an EMBL/GenBank/DDBJ whole genome shotgun (WGS) entry which is preliminary data.</text>
</comment>
<dbReference type="EMBL" id="PQXN01000079">
    <property type="protein sequence ID" value="TGO56331.1"/>
    <property type="molecule type" value="Genomic_DNA"/>
</dbReference>
<name>A0A4Z1I409_9HELO</name>
<reference evidence="1 2" key="1">
    <citation type="submission" date="2017-12" db="EMBL/GenBank/DDBJ databases">
        <title>Comparative genomics of Botrytis spp.</title>
        <authorList>
            <person name="Valero-Jimenez C.A."/>
            <person name="Tapia P."/>
            <person name="Veloso J."/>
            <person name="Silva-Moreno E."/>
            <person name="Staats M."/>
            <person name="Valdes J.H."/>
            <person name="Van Kan J.A.L."/>
        </authorList>
    </citation>
    <scope>NUCLEOTIDE SEQUENCE [LARGE SCALE GENOMIC DNA]</scope>
    <source>
        <strain evidence="1 2">MUCL11595</strain>
    </source>
</reference>
<dbReference type="AlphaFoldDB" id="A0A4Z1I409"/>
<evidence type="ECO:0000313" key="2">
    <source>
        <dbReference type="Proteomes" id="UP000297527"/>
    </source>
</evidence>
<evidence type="ECO:0000313" key="1">
    <source>
        <dbReference type="EMBL" id="TGO56331.1"/>
    </source>
</evidence>
<sequence>MDGIVYAGRRIGGNKITGLWAENDKLSADPIGYHHDKPLHSPLHIISNHRRSFYHQLAFVNAGPR</sequence>
<organism evidence="1 2">
    <name type="scientific">Botryotinia convoluta</name>
    <dbReference type="NCBI Taxonomy" id="54673"/>
    <lineage>
        <taxon>Eukaryota</taxon>
        <taxon>Fungi</taxon>
        <taxon>Dikarya</taxon>
        <taxon>Ascomycota</taxon>
        <taxon>Pezizomycotina</taxon>
        <taxon>Leotiomycetes</taxon>
        <taxon>Helotiales</taxon>
        <taxon>Sclerotiniaceae</taxon>
        <taxon>Botryotinia</taxon>
    </lineage>
</organism>
<dbReference type="Proteomes" id="UP000297527">
    <property type="component" value="Unassembled WGS sequence"/>
</dbReference>
<accession>A0A4Z1I409</accession>
<protein>
    <submittedName>
        <fullName evidence="1">Uncharacterized protein</fullName>
    </submittedName>
</protein>
<keyword evidence="2" id="KW-1185">Reference proteome</keyword>